<dbReference type="Proteomes" id="UP001595758">
    <property type="component" value="Unassembled WGS sequence"/>
</dbReference>
<comment type="caution">
    <text evidence="1">The sequence shown here is derived from an EMBL/GenBank/DDBJ whole genome shotgun (WGS) entry which is preliminary data.</text>
</comment>
<name>A0ABV8CDC2_9GAMM</name>
<gene>
    <name evidence="1" type="ORF">ACFORL_02895</name>
</gene>
<accession>A0ABV8CDC2</accession>
<sequence>MITFKAGNRFVPDNFFVLHAGWVVLTQHYQFPLNFWLGVLDKKLVGSNDPTYKNCLCKTAICPSDPTFPVLQANIFSNKK</sequence>
<keyword evidence="2" id="KW-1185">Reference proteome</keyword>
<dbReference type="EMBL" id="JBHSAB010000002">
    <property type="protein sequence ID" value="MFC3908030.1"/>
    <property type="molecule type" value="Genomic_DNA"/>
</dbReference>
<dbReference type="RefSeq" id="WP_382340943.1">
    <property type="nucleotide sequence ID" value="NZ_JBHSAB010000002.1"/>
</dbReference>
<evidence type="ECO:0000313" key="1">
    <source>
        <dbReference type="EMBL" id="MFC3908030.1"/>
    </source>
</evidence>
<organism evidence="1 2">
    <name type="scientific">Legionella dresdenensis</name>
    <dbReference type="NCBI Taxonomy" id="450200"/>
    <lineage>
        <taxon>Bacteria</taxon>
        <taxon>Pseudomonadati</taxon>
        <taxon>Pseudomonadota</taxon>
        <taxon>Gammaproteobacteria</taxon>
        <taxon>Legionellales</taxon>
        <taxon>Legionellaceae</taxon>
        <taxon>Legionella</taxon>
    </lineage>
</organism>
<reference evidence="2" key="1">
    <citation type="journal article" date="2019" name="Int. J. Syst. Evol. Microbiol.">
        <title>The Global Catalogue of Microorganisms (GCM) 10K type strain sequencing project: providing services to taxonomists for standard genome sequencing and annotation.</title>
        <authorList>
            <consortium name="The Broad Institute Genomics Platform"/>
            <consortium name="The Broad Institute Genome Sequencing Center for Infectious Disease"/>
            <person name="Wu L."/>
            <person name="Ma J."/>
        </authorList>
    </citation>
    <scope>NUCLEOTIDE SEQUENCE [LARGE SCALE GENOMIC DNA]</scope>
    <source>
        <strain evidence="2">CCUG 59858</strain>
    </source>
</reference>
<evidence type="ECO:0000313" key="2">
    <source>
        <dbReference type="Proteomes" id="UP001595758"/>
    </source>
</evidence>
<proteinExistence type="predicted"/>
<protein>
    <submittedName>
        <fullName evidence="1">Uncharacterized protein</fullName>
    </submittedName>
</protein>